<dbReference type="Proteomes" id="UP000701702">
    <property type="component" value="Unassembled WGS sequence"/>
</dbReference>
<comment type="caution">
    <text evidence="1">The sequence shown here is derived from an EMBL/GenBank/DDBJ whole genome shotgun (WGS) entry which is preliminary data.</text>
</comment>
<proteinExistence type="predicted"/>
<protein>
    <submittedName>
        <fullName evidence="1">Uncharacterized protein</fullName>
    </submittedName>
</protein>
<dbReference type="EMBL" id="CAJZAF010000007">
    <property type="protein sequence ID" value="CAG9170043.1"/>
    <property type="molecule type" value="Genomic_DNA"/>
</dbReference>
<evidence type="ECO:0000313" key="2">
    <source>
        <dbReference type="Proteomes" id="UP000701702"/>
    </source>
</evidence>
<sequence length="96" mass="10834">MALTKTESQAIKNVITRMKQVNFGSSPGFDGDEINAARKLLNEAGFDVVSRIYNESWVLPALELLLPNEEARRDPTLAESLSRPNRSMLVWPRYKA</sequence>
<name>A0ABN7Y9K2_9BURK</name>
<keyword evidence="2" id="KW-1185">Reference proteome</keyword>
<accession>A0ABN7Y9K2</accession>
<evidence type="ECO:0000313" key="1">
    <source>
        <dbReference type="EMBL" id="CAG9170043.1"/>
    </source>
</evidence>
<gene>
    <name evidence="1" type="ORF">LMG23994_01791</name>
</gene>
<organism evidence="1 2">
    <name type="scientific">Cupriavidus pinatubonensis</name>
    <dbReference type="NCBI Taxonomy" id="248026"/>
    <lineage>
        <taxon>Bacteria</taxon>
        <taxon>Pseudomonadati</taxon>
        <taxon>Pseudomonadota</taxon>
        <taxon>Betaproteobacteria</taxon>
        <taxon>Burkholderiales</taxon>
        <taxon>Burkholderiaceae</taxon>
        <taxon>Cupriavidus</taxon>
    </lineage>
</organism>
<reference evidence="1 2" key="1">
    <citation type="submission" date="2021-08" db="EMBL/GenBank/DDBJ databases">
        <authorList>
            <person name="Peeters C."/>
        </authorList>
    </citation>
    <scope>NUCLEOTIDE SEQUENCE [LARGE SCALE GENOMIC DNA]</scope>
    <source>
        <strain evidence="1 2">LMG 23994</strain>
    </source>
</reference>